<dbReference type="InterPro" id="IPR005467">
    <property type="entry name" value="His_kinase_dom"/>
</dbReference>
<keyword evidence="4" id="KW-0808">Transferase</keyword>
<keyword evidence="3" id="KW-0597">Phosphoprotein</keyword>
<dbReference type="InterPro" id="IPR001610">
    <property type="entry name" value="PAC"/>
</dbReference>
<accession>E4TWM7</accession>
<keyword evidence="6" id="KW-0175">Coiled coil</keyword>
<feature type="coiled-coil region" evidence="6">
    <location>
        <begin position="6"/>
        <end position="43"/>
    </location>
</feature>
<dbReference type="RefSeq" id="WP_013461070.1">
    <property type="nucleotide sequence ID" value="NC_014762.1"/>
</dbReference>
<feature type="domain" description="PAC" evidence="9">
    <location>
        <begin position="113"/>
        <end position="163"/>
    </location>
</feature>
<dbReference type="EC" id="2.7.13.3" evidence="2"/>
<evidence type="ECO:0000259" key="8">
    <source>
        <dbReference type="PROSITE" id="PS50112"/>
    </source>
</evidence>
<dbReference type="eggNOG" id="COG4191">
    <property type="taxonomic scope" value="Bacteria"/>
</dbReference>
<name>E4TWM7_SULKY</name>
<dbReference type="SUPFAM" id="SSF47384">
    <property type="entry name" value="Homodimeric domain of signal transducing histidine kinase"/>
    <property type="match status" value="1"/>
</dbReference>
<dbReference type="Gene3D" id="3.30.450.20">
    <property type="entry name" value="PAS domain"/>
    <property type="match status" value="2"/>
</dbReference>
<evidence type="ECO:0000256" key="6">
    <source>
        <dbReference type="SAM" id="Coils"/>
    </source>
</evidence>
<dbReference type="SMART" id="SM00086">
    <property type="entry name" value="PAC"/>
    <property type="match status" value="2"/>
</dbReference>
<proteinExistence type="predicted"/>
<dbReference type="EMBL" id="CP002355">
    <property type="protein sequence ID" value="ADR34873.1"/>
    <property type="molecule type" value="Genomic_DNA"/>
</dbReference>
<dbReference type="SMART" id="SM00387">
    <property type="entry name" value="HATPase_c"/>
    <property type="match status" value="1"/>
</dbReference>
<dbReference type="InterPro" id="IPR035965">
    <property type="entry name" value="PAS-like_dom_sf"/>
</dbReference>
<dbReference type="AlphaFoldDB" id="E4TWM7"/>
<dbReference type="SUPFAM" id="SSF55785">
    <property type="entry name" value="PYP-like sensor domain (PAS domain)"/>
    <property type="match status" value="2"/>
</dbReference>
<dbReference type="PANTHER" id="PTHR43304:SF1">
    <property type="entry name" value="PAC DOMAIN-CONTAINING PROTEIN"/>
    <property type="match status" value="1"/>
</dbReference>
<dbReference type="CDD" id="cd00130">
    <property type="entry name" value="PAS"/>
    <property type="match status" value="1"/>
</dbReference>
<keyword evidence="11" id="KW-1185">Reference proteome</keyword>
<evidence type="ECO:0000256" key="2">
    <source>
        <dbReference type="ARBA" id="ARBA00012438"/>
    </source>
</evidence>
<evidence type="ECO:0000313" key="10">
    <source>
        <dbReference type="EMBL" id="ADR34873.1"/>
    </source>
</evidence>
<dbReference type="InterPro" id="IPR036890">
    <property type="entry name" value="HATPase_C_sf"/>
</dbReference>
<evidence type="ECO:0000256" key="5">
    <source>
        <dbReference type="ARBA" id="ARBA00022777"/>
    </source>
</evidence>
<evidence type="ECO:0000256" key="4">
    <source>
        <dbReference type="ARBA" id="ARBA00022679"/>
    </source>
</evidence>
<dbReference type="NCBIfam" id="TIGR00229">
    <property type="entry name" value="sensory_box"/>
    <property type="match status" value="2"/>
</dbReference>
<dbReference type="InterPro" id="IPR000700">
    <property type="entry name" value="PAS-assoc_C"/>
</dbReference>
<evidence type="ECO:0000256" key="1">
    <source>
        <dbReference type="ARBA" id="ARBA00000085"/>
    </source>
</evidence>
<dbReference type="STRING" id="709032.Sulku_2213"/>
<sequence length="529" mass="59638">MEHTDSKSSLERIAALEKQLSEYQQIERQLRESEEKYRQLFDSSRDALMTITSPSWKYTEANKAALELFGVANIQEFTTLGPWNVSPLQQPDGRSSVEKAQEMIATAIQEGSNAFEWEHQRMDGQTFASDVLLTRLELDGQILVQATVRDISERKIAEQSLRESEEKFHSITVSAQDAILMMNDEGNISYWNEAAERMFGYSESEIMGWPLHEMLAPERFLEAHHKAFGHFKKTGEGAAVGKTLELVALKKDNTEFPIELSLSAVMSNGHWNAIGIIRDITERKKMELELKQKEEMMIAQSKQAAMGDMIAMIAHQWRQPLAIMGMEINNLIMSIGFDDEITNDYLLKLSESLNKQLHQLSETIDNFRNFFMPTQSRVQITMEEVLENTLNIIGASCENSNIKLNVQNSSKSSLFITKSSLIQVLLNIVGNAKDMLLANQIKNAAITVTVSETDETISISVCDNAGGIPESICDKIGQPYFTTKKDLNGTGLGVYISRIIIEKHLFGTLRWYNKEGGACFEITLKINPD</sequence>
<dbReference type="Pfam" id="PF13426">
    <property type="entry name" value="PAS_9"/>
    <property type="match status" value="1"/>
</dbReference>
<dbReference type="PANTHER" id="PTHR43304">
    <property type="entry name" value="PHYTOCHROME-LIKE PROTEIN CPH1"/>
    <property type="match status" value="1"/>
</dbReference>
<organism evidence="10 11">
    <name type="scientific">Sulfuricurvum kujiense (strain ATCC BAA-921 / DSM 16994 / JCM 11577 / YK-1)</name>
    <dbReference type="NCBI Taxonomy" id="709032"/>
    <lineage>
        <taxon>Bacteria</taxon>
        <taxon>Pseudomonadati</taxon>
        <taxon>Campylobacterota</taxon>
        <taxon>Epsilonproteobacteria</taxon>
        <taxon>Campylobacterales</taxon>
        <taxon>Sulfurimonadaceae</taxon>
        <taxon>Sulfuricurvum</taxon>
    </lineage>
</organism>
<comment type="catalytic activity">
    <reaction evidence="1">
        <text>ATP + protein L-histidine = ADP + protein N-phospho-L-histidine.</text>
        <dbReference type="EC" id="2.7.13.3"/>
    </reaction>
</comment>
<dbReference type="KEGG" id="sku:Sulku_2213"/>
<dbReference type="InterPro" id="IPR003594">
    <property type="entry name" value="HATPase_dom"/>
</dbReference>
<dbReference type="PROSITE" id="PS50112">
    <property type="entry name" value="PAS"/>
    <property type="match status" value="1"/>
</dbReference>
<dbReference type="Pfam" id="PF02518">
    <property type="entry name" value="HATPase_c"/>
    <property type="match status" value="1"/>
</dbReference>
<evidence type="ECO:0000313" key="11">
    <source>
        <dbReference type="Proteomes" id="UP000008721"/>
    </source>
</evidence>
<dbReference type="InterPro" id="IPR036097">
    <property type="entry name" value="HisK_dim/P_sf"/>
</dbReference>
<dbReference type="Gene3D" id="1.10.287.130">
    <property type="match status" value="1"/>
</dbReference>
<dbReference type="OrthoDB" id="9799273at2"/>
<dbReference type="SUPFAM" id="SSF55874">
    <property type="entry name" value="ATPase domain of HSP90 chaperone/DNA topoisomerase II/histidine kinase"/>
    <property type="match status" value="1"/>
</dbReference>
<dbReference type="GO" id="GO:0000155">
    <property type="term" value="F:phosphorelay sensor kinase activity"/>
    <property type="evidence" value="ECO:0007669"/>
    <property type="project" value="InterPro"/>
</dbReference>
<dbReference type="HOGENOM" id="CLU_000445_133_3_7"/>
<dbReference type="PROSITE" id="PS50113">
    <property type="entry name" value="PAC"/>
    <property type="match status" value="2"/>
</dbReference>
<dbReference type="InterPro" id="IPR003661">
    <property type="entry name" value="HisK_dim/P_dom"/>
</dbReference>
<protein>
    <recommendedName>
        <fullName evidence="2">histidine kinase</fullName>
        <ecNumber evidence="2">2.7.13.3</ecNumber>
    </recommendedName>
</protein>
<feature type="domain" description="Histidine kinase" evidence="7">
    <location>
        <begin position="312"/>
        <end position="528"/>
    </location>
</feature>
<feature type="domain" description="PAS" evidence="8">
    <location>
        <begin position="164"/>
        <end position="218"/>
    </location>
</feature>
<evidence type="ECO:0000259" key="9">
    <source>
        <dbReference type="PROSITE" id="PS50113"/>
    </source>
</evidence>
<reference evidence="10 11" key="1">
    <citation type="journal article" date="2012" name="Stand. Genomic Sci.">
        <title>Complete genome sequence of the sulfur compounds oxidizing chemolithoautotroph Sulfuricurvum kujiense type strain (YK-1(T)).</title>
        <authorList>
            <person name="Han C."/>
            <person name="Kotsyurbenko O."/>
            <person name="Chertkov O."/>
            <person name="Held B."/>
            <person name="Lapidus A."/>
            <person name="Nolan M."/>
            <person name="Lucas S."/>
            <person name="Hammon N."/>
            <person name="Deshpande S."/>
            <person name="Cheng J.F."/>
            <person name="Tapia R."/>
            <person name="Goodwin L.A."/>
            <person name="Pitluck S."/>
            <person name="Liolios K."/>
            <person name="Pagani I."/>
            <person name="Ivanova N."/>
            <person name="Mavromatis K."/>
            <person name="Mikhailova N."/>
            <person name="Pati A."/>
            <person name="Chen A."/>
            <person name="Palaniappan K."/>
            <person name="Land M."/>
            <person name="Hauser L."/>
            <person name="Chang Y.J."/>
            <person name="Jeffries C.D."/>
            <person name="Brambilla E.M."/>
            <person name="Rohde M."/>
            <person name="Spring S."/>
            <person name="Sikorski J."/>
            <person name="Goker M."/>
            <person name="Woyke T."/>
            <person name="Bristow J."/>
            <person name="Eisen J.A."/>
            <person name="Markowitz V."/>
            <person name="Hugenholtz P."/>
            <person name="Kyrpides N.C."/>
            <person name="Klenk H.P."/>
            <person name="Detter J.C."/>
        </authorList>
    </citation>
    <scope>NUCLEOTIDE SEQUENCE [LARGE SCALE GENOMIC DNA]</scope>
    <source>
        <strain evidence="11">ATCC BAA-921 / DSM 16994 / JCM 11577 / YK-1</strain>
    </source>
</reference>
<keyword evidence="5 10" id="KW-0418">Kinase</keyword>
<dbReference type="PROSITE" id="PS50109">
    <property type="entry name" value="HIS_KIN"/>
    <property type="match status" value="1"/>
</dbReference>
<dbReference type="CDD" id="cd00082">
    <property type="entry name" value="HisKA"/>
    <property type="match status" value="1"/>
</dbReference>
<dbReference type="InterPro" id="IPR052162">
    <property type="entry name" value="Sensor_kinase/Photoreceptor"/>
</dbReference>
<dbReference type="SMART" id="SM00091">
    <property type="entry name" value="PAS"/>
    <property type="match status" value="2"/>
</dbReference>
<evidence type="ECO:0000259" key="7">
    <source>
        <dbReference type="PROSITE" id="PS50109"/>
    </source>
</evidence>
<evidence type="ECO:0000256" key="3">
    <source>
        <dbReference type="ARBA" id="ARBA00022553"/>
    </source>
</evidence>
<dbReference type="Proteomes" id="UP000008721">
    <property type="component" value="Chromosome"/>
</dbReference>
<dbReference type="Pfam" id="PF13188">
    <property type="entry name" value="PAS_8"/>
    <property type="match status" value="1"/>
</dbReference>
<feature type="domain" description="PAC" evidence="9">
    <location>
        <begin position="242"/>
        <end position="292"/>
    </location>
</feature>
<dbReference type="InterPro" id="IPR000014">
    <property type="entry name" value="PAS"/>
</dbReference>
<dbReference type="Gene3D" id="3.30.565.10">
    <property type="entry name" value="Histidine kinase-like ATPase, C-terminal domain"/>
    <property type="match status" value="1"/>
</dbReference>
<gene>
    <name evidence="10" type="ordered locus">Sulku_2213</name>
</gene>